<dbReference type="GO" id="GO:0016747">
    <property type="term" value="F:acyltransferase activity, transferring groups other than amino-acyl groups"/>
    <property type="evidence" value="ECO:0007669"/>
    <property type="project" value="InterPro"/>
</dbReference>
<gene>
    <name evidence="2" type="ordered locus">Sterm_1602</name>
</gene>
<name>D1AI77_SEBTE</name>
<accession>D1AI77</accession>
<organism evidence="2 3">
    <name type="scientific">Sebaldella termitidis (strain ATCC 33386 / NCTC 11300)</name>
    <dbReference type="NCBI Taxonomy" id="526218"/>
    <lineage>
        <taxon>Bacteria</taxon>
        <taxon>Fusobacteriati</taxon>
        <taxon>Fusobacteriota</taxon>
        <taxon>Fusobacteriia</taxon>
        <taxon>Fusobacteriales</taxon>
        <taxon>Leptotrichiaceae</taxon>
        <taxon>Sebaldella</taxon>
    </lineage>
</organism>
<sequence length="267" mass="30623">METNNKISEIIQKNFISKISYFSKYNSEIKISENSDFMRVDSMLPSDTFNICVLKNKNSLEKVEVFQEITEYFNKKSFPAAVWLWNDNCASKERMEESGFGLSEIEKGMYIDTCKIKEKDLKYEGFTIEKVSSGKQMEDFSKVIASIFGETEEAHYVKRQYDILGQKKIYTDTEMTFFVGYFDGTPVSCGTVYVTEESTGIYDVAVKEDCRKKGFGSAMFAHLMGEAKKNNTKYCILQASSDGAGIYRKMGFTDVCDIDVYENRDFL</sequence>
<dbReference type="STRING" id="526218.Sterm_1602"/>
<dbReference type="Pfam" id="PF13508">
    <property type="entry name" value="Acetyltransf_7"/>
    <property type="match status" value="1"/>
</dbReference>
<proteinExistence type="predicted"/>
<dbReference type="PROSITE" id="PS51186">
    <property type="entry name" value="GNAT"/>
    <property type="match status" value="1"/>
</dbReference>
<dbReference type="InterPro" id="IPR052523">
    <property type="entry name" value="Trichothecene_AcTrans"/>
</dbReference>
<keyword evidence="3" id="KW-1185">Reference proteome</keyword>
<dbReference type="RefSeq" id="WP_012861057.1">
    <property type="nucleotide sequence ID" value="NC_013517.1"/>
</dbReference>
<reference evidence="3" key="1">
    <citation type="submission" date="2009-09" db="EMBL/GenBank/DDBJ databases">
        <title>The complete chromosome of Sebaldella termitidis ATCC 33386.</title>
        <authorList>
            <consortium name="US DOE Joint Genome Institute (JGI-PGF)"/>
            <person name="Lucas S."/>
            <person name="Copeland A."/>
            <person name="Lapidus A."/>
            <person name="Glavina del Rio T."/>
            <person name="Dalin E."/>
            <person name="Tice H."/>
            <person name="Bruce D."/>
            <person name="Goodwin L."/>
            <person name="Pitluck S."/>
            <person name="Kyrpides N."/>
            <person name="Mavromatis K."/>
            <person name="Ivanova N."/>
            <person name="Mikhailova N."/>
            <person name="Sims D."/>
            <person name="Meincke L."/>
            <person name="Brettin T."/>
            <person name="Detter J.C."/>
            <person name="Han C."/>
            <person name="Larimer F."/>
            <person name="Land M."/>
            <person name="Hauser L."/>
            <person name="Markowitz V."/>
            <person name="Cheng J.F."/>
            <person name="Hugenholtz P."/>
            <person name="Woyke T."/>
            <person name="Wu D."/>
            <person name="Eisen J.A."/>
        </authorList>
    </citation>
    <scope>NUCLEOTIDE SEQUENCE [LARGE SCALE GENOMIC DNA]</scope>
    <source>
        <strain evidence="3">ATCC 33386 / NCTC 11300</strain>
    </source>
</reference>
<dbReference type="HOGENOM" id="CLU_072512_1_0_0"/>
<evidence type="ECO:0000313" key="3">
    <source>
        <dbReference type="Proteomes" id="UP000000845"/>
    </source>
</evidence>
<dbReference type="InterPro" id="IPR000182">
    <property type="entry name" value="GNAT_dom"/>
</dbReference>
<evidence type="ECO:0000313" key="2">
    <source>
        <dbReference type="EMBL" id="ACZ08461.1"/>
    </source>
</evidence>
<dbReference type="Proteomes" id="UP000000845">
    <property type="component" value="Chromosome"/>
</dbReference>
<dbReference type="Gene3D" id="3.40.630.30">
    <property type="match status" value="1"/>
</dbReference>
<dbReference type="KEGG" id="str:Sterm_1602"/>
<protein>
    <submittedName>
        <fullName evidence="2">GCN5-related N-acetyltransferase</fullName>
    </submittedName>
</protein>
<dbReference type="EMBL" id="CP001739">
    <property type="protein sequence ID" value="ACZ08461.1"/>
    <property type="molecule type" value="Genomic_DNA"/>
</dbReference>
<reference evidence="2 3" key="2">
    <citation type="journal article" date="2010" name="Stand. Genomic Sci.">
        <title>Complete genome sequence of Sebaldella termitidis type strain (NCTC 11300).</title>
        <authorList>
            <person name="Harmon-Smith M."/>
            <person name="Celia L."/>
            <person name="Chertkov O."/>
            <person name="Lapidus A."/>
            <person name="Copeland A."/>
            <person name="Glavina Del Rio T."/>
            <person name="Nolan M."/>
            <person name="Lucas S."/>
            <person name="Tice H."/>
            <person name="Cheng J.F."/>
            <person name="Han C."/>
            <person name="Detter J.C."/>
            <person name="Bruce D."/>
            <person name="Goodwin L."/>
            <person name="Pitluck S."/>
            <person name="Pati A."/>
            <person name="Liolios K."/>
            <person name="Ivanova N."/>
            <person name="Mavromatis K."/>
            <person name="Mikhailova N."/>
            <person name="Chen A."/>
            <person name="Palaniappan K."/>
            <person name="Land M."/>
            <person name="Hauser L."/>
            <person name="Chang Y.J."/>
            <person name="Jeffries C.D."/>
            <person name="Brettin T."/>
            <person name="Goker M."/>
            <person name="Beck B."/>
            <person name="Bristow J."/>
            <person name="Eisen J.A."/>
            <person name="Markowitz V."/>
            <person name="Hugenholtz P."/>
            <person name="Kyrpides N.C."/>
            <person name="Klenk H.P."/>
            <person name="Chen F."/>
        </authorList>
    </citation>
    <scope>NUCLEOTIDE SEQUENCE [LARGE SCALE GENOMIC DNA]</scope>
    <source>
        <strain evidence="3">ATCC 33386 / NCTC 11300</strain>
    </source>
</reference>
<dbReference type="PANTHER" id="PTHR42791">
    <property type="entry name" value="GNAT FAMILY ACETYLTRANSFERASE"/>
    <property type="match status" value="1"/>
</dbReference>
<dbReference type="SUPFAM" id="SSF55729">
    <property type="entry name" value="Acyl-CoA N-acyltransferases (Nat)"/>
    <property type="match status" value="1"/>
</dbReference>
<dbReference type="PANTHER" id="PTHR42791:SF1">
    <property type="entry name" value="N-ACETYLTRANSFERASE DOMAIN-CONTAINING PROTEIN"/>
    <property type="match status" value="1"/>
</dbReference>
<dbReference type="AlphaFoldDB" id="D1AI77"/>
<dbReference type="CDD" id="cd04301">
    <property type="entry name" value="NAT_SF"/>
    <property type="match status" value="1"/>
</dbReference>
<evidence type="ECO:0000259" key="1">
    <source>
        <dbReference type="PROSITE" id="PS51186"/>
    </source>
</evidence>
<feature type="domain" description="N-acetyltransferase" evidence="1">
    <location>
        <begin position="126"/>
        <end position="267"/>
    </location>
</feature>
<dbReference type="InterPro" id="IPR016181">
    <property type="entry name" value="Acyl_CoA_acyltransferase"/>
</dbReference>
<dbReference type="eggNOG" id="COG0456">
    <property type="taxonomic scope" value="Bacteria"/>
</dbReference>